<dbReference type="Pfam" id="PF06703">
    <property type="entry name" value="SPC25"/>
    <property type="match status" value="1"/>
</dbReference>
<keyword evidence="4 9" id="KW-0812">Transmembrane</keyword>
<dbReference type="EMBL" id="HG937694">
    <property type="protein sequence ID" value="CDP38083.1"/>
    <property type="molecule type" value="Genomic_DNA"/>
</dbReference>
<dbReference type="GO" id="GO:0005787">
    <property type="term" value="C:signal peptidase complex"/>
    <property type="evidence" value="ECO:0007669"/>
    <property type="project" value="InterPro"/>
</dbReference>
<feature type="transmembrane region" description="Helical" evidence="9">
    <location>
        <begin position="72"/>
        <end position="94"/>
    </location>
</feature>
<evidence type="ECO:0000256" key="2">
    <source>
        <dbReference type="ARBA" id="ARBA00007324"/>
    </source>
</evidence>
<evidence type="ECO:0000256" key="6">
    <source>
        <dbReference type="ARBA" id="ARBA00022989"/>
    </source>
</evidence>
<feature type="transmembrane region" description="Helical" evidence="9">
    <location>
        <begin position="41"/>
        <end position="60"/>
    </location>
</feature>
<comment type="function">
    <text evidence="8">Component of the signal peptidase complex (SPC) which catalyzes the cleavage of N-terminal signal sequences from nascent proteins as they are translocated into the lumen of the endoplasmic reticulum. Enhances the enzymatic activity of SPC and facilitates the interactions between different components of the translocation site.</text>
</comment>
<dbReference type="AlphaFoldDB" id="A0A060TAU2"/>
<evidence type="ECO:0000256" key="8">
    <source>
        <dbReference type="ARBA" id="ARBA00045608"/>
    </source>
</evidence>
<name>A0A060TAU2_BLAAD</name>
<dbReference type="PANTHER" id="PTHR13085:SF0">
    <property type="entry name" value="SIGNAL PEPTIDASE COMPLEX SUBUNIT 2"/>
    <property type="match status" value="1"/>
</dbReference>
<dbReference type="GO" id="GO:0006465">
    <property type="term" value="P:signal peptide processing"/>
    <property type="evidence" value="ECO:0007669"/>
    <property type="project" value="InterPro"/>
</dbReference>
<dbReference type="PANTHER" id="PTHR13085">
    <property type="entry name" value="MICROSOMAL SIGNAL PEPTIDASE 25 KDA SUBUNIT"/>
    <property type="match status" value="1"/>
</dbReference>
<proteinExistence type="inferred from homology"/>
<organism evidence="10">
    <name type="scientific">Blastobotrys adeninivorans</name>
    <name type="common">Yeast</name>
    <name type="synonym">Arxula adeninivorans</name>
    <dbReference type="NCBI Taxonomy" id="409370"/>
    <lineage>
        <taxon>Eukaryota</taxon>
        <taxon>Fungi</taxon>
        <taxon>Dikarya</taxon>
        <taxon>Ascomycota</taxon>
        <taxon>Saccharomycotina</taxon>
        <taxon>Dipodascomycetes</taxon>
        <taxon>Dipodascales</taxon>
        <taxon>Trichomonascaceae</taxon>
        <taxon>Blastobotrys</taxon>
    </lineage>
</organism>
<reference evidence="10" key="1">
    <citation type="submission" date="2014-02" db="EMBL/GenBank/DDBJ databases">
        <authorList>
            <person name="Genoscope - CEA"/>
        </authorList>
    </citation>
    <scope>NUCLEOTIDE SEQUENCE</scope>
    <source>
        <strain evidence="10">LS3</strain>
    </source>
</reference>
<evidence type="ECO:0000256" key="9">
    <source>
        <dbReference type="SAM" id="Phobius"/>
    </source>
</evidence>
<evidence type="ECO:0000256" key="3">
    <source>
        <dbReference type="ARBA" id="ARBA00017057"/>
    </source>
</evidence>
<protein>
    <recommendedName>
        <fullName evidence="3">Signal peptidase complex subunit 2</fullName>
    </recommendedName>
</protein>
<comment type="subcellular location">
    <subcellularLocation>
        <location evidence="1">Endoplasmic reticulum membrane</location>
        <topology evidence="1">Multi-pass membrane protein</topology>
    </subcellularLocation>
</comment>
<dbReference type="InterPro" id="IPR009582">
    <property type="entry name" value="Spc2/SPCS2"/>
</dbReference>
<keyword evidence="6 9" id="KW-1133">Transmembrane helix</keyword>
<sequence length="167" mass="18717">MSLQTKAVNLYSSSDLKTTSDDHVASVVQKLGYKPDYSHEYLRLTLGYLAVAAAGATFYMDYYVGFVQMQTYIAIAVAVYGVLTFAYNVLLWYVERGLVVKAKKGDDILTIRTNTPKATPVYKVTIGSSKGTHTVEGQFNDWFDPYGFIVYPKFEAFLTEAISKKQK</sequence>
<evidence type="ECO:0000256" key="5">
    <source>
        <dbReference type="ARBA" id="ARBA00022824"/>
    </source>
</evidence>
<reference evidence="10" key="2">
    <citation type="submission" date="2014-06" db="EMBL/GenBank/DDBJ databases">
        <title>The complete genome of Blastobotrys (Arxula) adeninivorans LS3 - a yeast of biotechnological interest.</title>
        <authorList>
            <person name="Kunze G."/>
            <person name="Gaillardin C."/>
            <person name="Czernicka M."/>
            <person name="Durrens P."/>
            <person name="Martin T."/>
            <person name="Boer E."/>
            <person name="Gabaldon T."/>
            <person name="Cruz J."/>
            <person name="Talla E."/>
            <person name="Marck C."/>
            <person name="Goffeau A."/>
            <person name="Barbe V."/>
            <person name="Baret P."/>
            <person name="Baronian K."/>
            <person name="Beier S."/>
            <person name="Bleykasten C."/>
            <person name="Bode R."/>
            <person name="Casaregola S."/>
            <person name="Despons L."/>
            <person name="Fairhead C."/>
            <person name="Giersberg M."/>
            <person name="Gierski P."/>
            <person name="Hahnel U."/>
            <person name="Hartmann A."/>
            <person name="Jankowska D."/>
            <person name="Jubin C."/>
            <person name="Jung P."/>
            <person name="Lafontaine I."/>
            <person name="Leh-Louis V."/>
            <person name="Lemaire M."/>
            <person name="Marcet-Houben M."/>
            <person name="Mascher M."/>
            <person name="Morel G."/>
            <person name="Richard G.-F."/>
            <person name="Riechen J."/>
            <person name="Sacerdot C."/>
            <person name="Sarkar A."/>
            <person name="Savel G."/>
            <person name="Schacherer J."/>
            <person name="Sherman D."/>
            <person name="Straub M.-L."/>
            <person name="Stein N."/>
            <person name="Thierry A."/>
            <person name="Trautwein-Schult A."/>
            <person name="Westhof E."/>
            <person name="Worch S."/>
            <person name="Dujon B."/>
            <person name="Souciet J.-L."/>
            <person name="Wincker P."/>
            <person name="Scholz U."/>
            <person name="Neuveglise N."/>
        </authorList>
    </citation>
    <scope>NUCLEOTIDE SEQUENCE</scope>
    <source>
        <strain evidence="10">LS3</strain>
    </source>
</reference>
<keyword evidence="5" id="KW-0256">Endoplasmic reticulum</keyword>
<dbReference type="GO" id="GO:0045047">
    <property type="term" value="P:protein targeting to ER"/>
    <property type="evidence" value="ECO:0007669"/>
    <property type="project" value="TreeGrafter"/>
</dbReference>
<gene>
    <name evidence="10" type="ORF">GNLVRS02_ARAD1D26488g</name>
</gene>
<keyword evidence="7 9" id="KW-0472">Membrane</keyword>
<dbReference type="PhylomeDB" id="A0A060TAU2"/>
<evidence type="ECO:0000313" key="10">
    <source>
        <dbReference type="EMBL" id="CDP38083.1"/>
    </source>
</evidence>
<evidence type="ECO:0000256" key="1">
    <source>
        <dbReference type="ARBA" id="ARBA00004477"/>
    </source>
</evidence>
<comment type="similarity">
    <text evidence="2">Belongs to the SPCS2 family.</text>
</comment>
<accession>A0A060TAU2</accession>
<evidence type="ECO:0000256" key="7">
    <source>
        <dbReference type="ARBA" id="ARBA00023136"/>
    </source>
</evidence>
<evidence type="ECO:0000256" key="4">
    <source>
        <dbReference type="ARBA" id="ARBA00022692"/>
    </source>
</evidence>